<dbReference type="Pfam" id="PF00535">
    <property type="entry name" value="Glycos_transf_2"/>
    <property type="match status" value="1"/>
</dbReference>
<gene>
    <name evidence="2" type="ORF">CLV94_2458</name>
</gene>
<dbReference type="InterPro" id="IPR001173">
    <property type="entry name" value="Glyco_trans_2-like"/>
</dbReference>
<reference evidence="2 3" key="1">
    <citation type="submission" date="2018-10" db="EMBL/GenBank/DDBJ databases">
        <title>Genomic Encyclopedia of Archaeal and Bacterial Type Strains, Phase II (KMG-II): from individual species to whole genera.</title>
        <authorList>
            <person name="Goeker M."/>
        </authorList>
    </citation>
    <scope>NUCLEOTIDE SEQUENCE [LARGE SCALE GENOMIC DNA]</scope>
    <source>
        <strain evidence="2 3">DSM 29537</strain>
    </source>
</reference>
<name>A0A495MAR6_9FLAO</name>
<dbReference type="AlphaFoldDB" id="A0A495MAR6"/>
<protein>
    <submittedName>
        <fullName evidence="2">Glycosyl transferase family 2</fullName>
    </submittedName>
</protein>
<proteinExistence type="predicted"/>
<feature type="domain" description="Glycosyltransferase 2-like" evidence="1">
    <location>
        <begin position="4"/>
        <end position="149"/>
    </location>
</feature>
<accession>A0A495MAR6</accession>
<dbReference type="SUPFAM" id="SSF53448">
    <property type="entry name" value="Nucleotide-diphospho-sugar transferases"/>
    <property type="match status" value="1"/>
</dbReference>
<keyword evidence="2" id="KW-0808">Transferase</keyword>
<dbReference type="CDD" id="cd00761">
    <property type="entry name" value="Glyco_tranf_GTA_type"/>
    <property type="match status" value="1"/>
</dbReference>
<evidence type="ECO:0000313" key="3">
    <source>
        <dbReference type="Proteomes" id="UP000277579"/>
    </source>
</evidence>
<dbReference type="InterPro" id="IPR029044">
    <property type="entry name" value="Nucleotide-diphossugar_trans"/>
</dbReference>
<organism evidence="2 3">
    <name type="scientific">Flavobacterium endophyticum</name>
    <dbReference type="NCBI Taxonomy" id="1540163"/>
    <lineage>
        <taxon>Bacteria</taxon>
        <taxon>Pseudomonadati</taxon>
        <taxon>Bacteroidota</taxon>
        <taxon>Flavobacteriia</taxon>
        <taxon>Flavobacteriales</taxon>
        <taxon>Flavobacteriaceae</taxon>
        <taxon>Flavobacterium</taxon>
    </lineage>
</organism>
<evidence type="ECO:0000313" key="2">
    <source>
        <dbReference type="EMBL" id="RKS21823.1"/>
    </source>
</evidence>
<dbReference type="Proteomes" id="UP000277579">
    <property type="component" value="Unassembled WGS sequence"/>
</dbReference>
<comment type="caution">
    <text evidence="2">The sequence shown here is derived from an EMBL/GenBank/DDBJ whole genome shotgun (WGS) entry which is preliminary data.</text>
</comment>
<sequence length="298" mass="35094">MLAIVIPYYKIRFFQATLESLAEQSNKDFKVYIGDDASKEDPSVLLEKYKGKIDFSYQRFDANLGGKSLVKQWERCVALAENEEWVMILGDDDVLGENAVEEFYNHFQEIQDEKIAVVRYATYKINEEVSLISAVYQHPRIENSIDSFFRKTRSSLSEYIFRKEKIQKIRFKDFPLAWFSDVLAVMEFSDFKNLFTLNNAAVYVRISSESISGSSSFNAQKLEASFRFYIYLLDKHSHYFNPAQINYFLEKTHNCYLTNKKVISFLLRITKLHLKKGWIRSYFSFITTIVKRVLRQSK</sequence>
<keyword evidence="3" id="KW-1185">Reference proteome</keyword>
<dbReference type="Gene3D" id="3.90.550.10">
    <property type="entry name" value="Spore Coat Polysaccharide Biosynthesis Protein SpsA, Chain A"/>
    <property type="match status" value="1"/>
</dbReference>
<evidence type="ECO:0000259" key="1">
    <source>
        <dbReference type="Pfam" id="PF00535"/>
    </source>
</evidence>
<dbReference type="OrthoDB" id="1374586at2"/>
<dbReference type="EMBL" id="RBLC01000003">
    <property type="protein sequence ID" value="RKS21823.1"/>
    <property type="molecule type" value="Genomic_DNA"/>
</dbReference>
<dbReference type="GO" id="GO:0016740">
    <property type="term" value="F:transferase activity"/>
    <property type="evidence" value="ECO:0007669"/>
    <property type="project" value="UniProtKB-KW"/>
</dbReference>
<dbReference type="RefSeq" id="WP_121376764.1">
    <property type="nucleotide sequence ID" value="NZ_RBLC01000003.1"/>
</dbReference>